<name>A0A3B0U6I7_9ZZZZ</name>
<feature type="coiled-coil region" evidence="1">
    <location>
        <begin position="3"/>
        <end position="30"/>
    </location>
</feature>
<keyword evidence="1" id="KW-0175">Coiled coil</keyword>
<dbReference type="Pfam" id="PF05168">
    <property type="entry name" value="HEPN"/>
    <property type="match status" value="1"/>
</dbReference>
<organism evidence="3">
    <name type="scientific">hydrothermal vent metagenome</name>
    <dbReference type="NCBI Taxonomy" id="652676"/>
    <lineage>
        <taxon>unclassified sequences</taxon>
        <taxon>metagenomes</taxon>
        <taxon>ecological metagenomes</taxon>
    </lineage>
</organism>
<evidence type="ECO:0000313" key="3">
    <source>
        <dbReference type="EMBL" id="VAW26515.1"/>
    </source>
</evidence>
<evidence type="ECO:0000259" key="2">
    <source>
        <dbReference type="Pfam" id="PF05168"/>
    </source>
</evidence>
<feature type="domain" description="HEPN" evidence="2">
    <location>
        <begin position="7"/>
        <end position="87"/>
    </location>
</feature>
<accession>A0A3B0U6I7</accession>
<evidence type="ECO:0000256" key="1">
    <source>
        <dbReference type="SAM" id="Coils"/>
    </source>
</evidence>
<proteinExistence type="predicted"/>
<reference evidence="3" key="1">
    <citation type="submission" date="2018-06" db="EMBL/GenBank/DDBJ databases">
        <authorList>
            <person name="Zhirakovskaya E."/>
        </authorList>
    </citation>
    <scope>NUCLEOTIDE SEQUENCE</scope>
</reference>
<gene>
    <name evidence="3" type="ORF">MNBD_BACTEROID06-1136</name>
</gene>
<dbReference type="EMBL" id="UOES01000109">
    <property type="protein sequence ID" value="VAW26515.1"/>
    <property type="molecule type" value="Genomic_DNA"/>
</dbReference>
<sequence length="124" mass="14398">MDNLALEKLINEANLLLIRAENELEKPQKEMVSFAACQTSKLSIFKFLKAYLAKNKVKITDSDSLMHLYDKCKKYNGSFIDIQIQKMGCVSDTHCDMEEYCMEPKYVAECVNRAKDIRRLLYQS</sequence>
<dbReference type="AlphaFoldDB" id="A0A3B0U6I7"/>
<dbReference type="InterPro" id="IPR007842">
    <property type="entry name" value="HEPN_dom"/>
</dbReference>
<protein>
    <recommendedName>
        <fullName evidence="2">HEPN domain-containing protein</fullName>
    </recommendedName>
</protein>